<dbReference type="HOGENOM" id="CLU_924058_0_0_11"/>
<evidence type="ECO:0000256" key="1">
    <source>
        <dbReference type="SAM" id="MobiDB-lite"/>
    </source>
</evidence>
<protein>
    <submittedName>
        <fullName evidence="3">Uncharacterized protein</fullName>
    </submittedName>
</protein>
<dbReference type="AlphaFoldDB" id="D1BHI3"/>
<evidence type="ECO:0000313" key="4">
    <source>
        <dbReference type="Proteomes" id="UP000000322"/>
    </source>
</evidence>
<accession>D1BHI3</accession>
<name>D1BHI3_SANKS</name>
<dbReference type="KEGG" id="ske:Sked_19780"/>
<keyword evidence="4" id="KW-1185">Reference proteome</keyword>
<keyword evidence="2" id="KW-0472">Membrane</keyword>
<keyword evidence="2" id="KW-1133">Transmembrane helix</keyword>
<dbReference type="EMBL" id="CP001819">
    <property type="protein sequence ID" value="ACZ21903.1"/>
    <property type="molecule type" value="Genomic_DNA"/>
</dbReference>
<gene>
    <name evidence="3" type="ordered locus">Sked_19780</name>
</gene>
<feature type="region of interest" description="Disordered" evidence="1">
    <location>
        <begin position="1"/>
        <end position="23"/>
    </location>
</feature>
<sequence>MIPGKSSVNAEGQLESEHNSVASSRRSRRLESEAGRRSIWKSTLYVWPLVVFASWATALVLDSGNGQLSIVGWILSVSNLLLCAVFIASLEKLQIWPLLLTGGLCVLVCAGLLVLSVRVRLALPAEVGIPLITFLARVSVIVVSVRVFQILRRRAMSSNERRSVSWAAAGVAATIIVGMLVPSLGVSGSSSVVKVEVFLVSVDCEGVRTPGDNVPVTVTVDKHHPMVYLVEDGRVAYDLPRYFASYTLHLPSSSGVGFDRVETWKPKPLPMFVDLIRVAASFGLSTRSDYIEGGWEYRECW</sequence>
<keyword evidence="2" id="KW-0812">Transmembrane</keyword>
<proteinExistence type="predicted"/>
<feature type="transmembrane region" description="Helical" evidence="2">
    <location>
        <begin position="95"/>
        <end position="115"/>
    </location>
</feature>
<evidence type="ECO:0000256" key="2">
    <source>
        <dbReference type="SAM" id="Phobius"/>
    </source>
</evidence>
<dbReference type="STRING" id="446469.Sked_19780"/>
<evidence type="ECO:0000313" key="3">
    <source>
        <dbReference type="EMBL" id="ACZ21903.1"/>
    </source>
</evidence>
<feature type="transmembrane region" description="Helical" evidence="2">
    <location>
        <begin position="44"/>
        <end position="61"/>
    </location>
</feature>
<reference evidence="3 4" key="1">
    <citation type="journal article" date="2009" name="Stand. Genomic Sci.">
        <title>Complete genome sequence of Sanguibacter keddieii type strain (ST-74).</title>
        <authorList>
            <person name="Ivanova N."/>
            <person name="Sikorski J."/>
            <person name="Sims D."/>
            <person name="Brettin T."/>
            <person name="Detter J.C."/>
            <person name="Han C."/>
            <person name="Lapidus A."/>
            <person name="Copeland A."/>
            <person name="Glavina Del Rio T."/>
            <person name="Nolan M."/>
            <person name="Chen F."/>
            <person name="Lucas S."/>
            <person name="Tice H."/>
            <person name="Cheng J.F."/>
            <person name="Bruce D."/>
            <person name="Goodwin L."/>
            <person name="Pitluck S."/>
            <person name="Pati A."/>
            <person name="Mavromatis K."/>
            <person name="Chen A."/>
            <person name="Palaniappan K."/>
            <person name="D'haeseleer P."/>
            <person name="Chain P."/>
            <person name="Bristow J."/>
            <person name="Eisen J.A."/>
            <person name="Markowitz V."/>
            <person name="Hugenholtz P."/>
            <person name="Goker M."/>
            <person name="Pukall R."/>
            <person name="Klenk H.P."/>
            <person name="Kyrpides N.C."/>
        </authorList>
    </citation>
    <scope>NUCLEOTIDE SEQUENCE [LARGE SCALE GENOMIC DNA]</scope>
    <source>
        <strain evidence="4">ATCC 51767 / DSM 10542 / NCFB 3025 / ST-74</strain>
    </source>
</reference>
<feature type="transmembrane region" description="Helical" evidence="2">
    <location>
        <begin position="127"/>
        <end position="151"/>
    </location>
</feature>
<organism evidence="3 4">
    <name type="scientific">Sanguibacter keddieii (strain ATCC 51767 / DSM 10542 / NCFB 3025 / ST-74)</name>
    <dbReference type="NCBI Taxonomy" id="446469"/>
    <lineage>
        <taxon>Bacteria</taxon>
        <taxon>Bacillati</taxon>
        <taxon>Actinomycetota</taxon>
        <taxon>Actinomycetes</taxon>
        <taxon>Micrococcales</taxon>
        <taxon>Sanguibacteraceae</taxon>
        <taxon>Sanguibacter</taxon>
    </lineage>
</organism>
<feature type="compositionally biased region" description="Polar residues" evidence="1">
    <location>
        <begin position="1"/>
        <end position="10"/>
    </location>
</feature>
<feature type="transmembrane region" description="Helical" evidence="2">
    <location>
        <begin position="163"/>
        <end position="184"/>
    </location>
</feature>
<feature type="transmembrane region" description="Helical" evidence="2">
    <location>
        <begin position="67"/>
        <end position="88"/>
    </location>
</feature>
<dbReference type="Proteomes" id="UP000000322">
    <property type="component" value="Chromosome"/>
</dbReference>